<reference evidence="6 7" key="1">
    <citation type="journal article" date="2024" name="BMC Genomics">
        <title>Genome assembly of redclaw crayfish (Cherax quadricarinatus) provides insights into its immune adaptation and hypoxia tolerance.</title>
        <authorList>
            <person name="Liu Z."/>
            <person name="Zheng J."/>
            <person name="Li H."/>
            <person name="Fang K."/>
            <person name="Wang S."/>
            <person name="He J."/>
            <person name="Zhou D."/>
            <person name="Weng S."/>
            <person name="Chi M."/>
            <person name="Gu Z."/>
            <person name="He J."/>
            <person name="Li F."/>
            <person name="Wang M."/>
        </authorList>
    </citation>
    <scope>NUCLEOTIDE SEQUENCE [LARGE SCALE GENOMIC DNA]</scope>
    <source>
        <strain evidence="6">ZL_2023a</strain>
    </source>
</reference>
<dbReference type="InterPro" id="IPR051487">
    <property type="entry name" value="Ser/Thr_Proteases_Immune/Dev"/>
</dbReference>
<dbReference type="PROSITE" id="PS50240">
    <property type="entry name" value="TRYPSIN_DOM"/>
    <property type="match status" value="1"/>
</dbReference>
<dbReference type="CDD" id="cd00190">
    <property type="entry name" value="Tryp_SPc"/>
    <property type="match status" value="1"/>
</dbReference>
<dbReference type="InterPro" id="IPR009003">
    <property type="entry name" value="Peptidase_S1_PA"/>
</dbReference>
<comment type="subcellular location">
    <subcellularLocation>
        <location evidence="1">Secreted</location>
    </subcellularLocation>
</comment>
<dbReference type="GO" id="GO:0004252">
    <property type="term" value="F:serine-type endopeptidase activity"/>
    <property type="evidence" value="ECO:0007669"/>
    <property type="project" value="InterPro"/>
</dbReference>
<dbReference type="InterPro" id="IPR018114">
    <property type="entry name" value="TRYPSIN_HIS"/>
</dbReference>
<comment type="caution">
    <text evidence="6">The sequence shown here is derived from an EMBL/GenBank/DDBJ whole genome shotgun (WGS) entry which is preliminary data.</text>
</comment>
<dbReference type="SUPFAM" id="SSF50494">
    <property type="entry name" value="Trypsin-like serine proteases"/>
    <property type="match status" value="1"/>
</dbReference>
<name>A0AAW0W7J9_CHEQU</name>
<dbReference type="AlphaFoldDB" id="A0AAW0W7J9"/>
<sequence length="465" mass="50711">TTSDGSSVTAGLRVKEGVCVCVCCVTRSFHKNNQLQVLLFAYRMRWLSSMVTVLAVVCVTARERRQAAGEECFWWVPGCTSQDGSNPETPATSEVTNPVVIRNEAALGDLTYTSCNNGVGTCVPYYLCKEGDIITDGAGLIDIRFGGNITTSRSNSECPEFLTVCCNNPLEKVPPITEQYSSACGRRNPQGVNARILGFKDNQAQFGEFPWMTAVLRQEVVTTDKPVNLYVCGGSLIHPSVVLTAAHCVASWDAGVLKIRAGEWDTQREYELFPHQDRNVAKVVIHEGYKSGPLHYDYALLFLDQPLDLAPHIDTVCLPAQNQNLLGAECWATGWGKDKFGSDGEFQNVLKKIKLSLTPFDKCQAALRKTRLGNFFNLDRSFVCAGGEPGLDTCKGDGGSPLMCKASQDTYVQVGIVAWGIGCGENGIPGVYANIPYVSDWIKKTSETTLAQLGVSIGKYWDHSV</sequence>
<keyword evidence="3" id="KW-1015">Disulfide bond</keyword>
<evidence type="ECO:0000313" key="6">
    <source>
        <dbReference type="EMBL" id="KAK8725357.1"/>
    </source>
</evidence>
<protein>
    <recommendedName>
        <fullName evidence="5">Peptidase S1 domain-containing protein</fullName>
    </recommendedName>
</protein>
<keyword evidence="7" id="KW-1185">Reference proteome</keyword>
<accession>A0AAW0W7J9</accession>
<feature type="domain" description="Peptidase S1" evidence="5">
    <location>
        <begin position="196"/>
        <end position="447"/>
    </location>
</feature>
<dbReference type="EMBL" id="JARKIK010000083">
    <property type="protein sequence ID" value="KAK8725357.1"/>
    <property type="molecule type" value="Genomic_DNA"/>
</dbReference>
<dbReference type="GO" id="GO:0006508">
    <property type="term" value="P:proteolysis"/>
    <property type="evidence" value="ECO:0007669"/>
    <property type="project" value="InterPro"/>
</dbReference>
<dbReference type="Pfam" id="PF18322">
    <property type="entry name" value="CLIP_1"/>
    <property type="match status" value="1"/>
</dbReference>
<organism evidence="6 7">
    <name type="scientific">Cherax quadricarinatus</name>
    <name type="common">Australian red claw crayfish</name>
    <dbReference type="NCBI Taxonomy" id="27406"/>
    <lineage>
        <taxon>Eukaryota</taxon>
        <taxon>Metazoa</taxon>
        <taxon>Ecdysozoa</taxon>
        <taxon>Arthropoda</taxon>
        <taxon>Crustacea</taxon>
        <taxon>Multicrustacea</taxon>
        <taxon>Malacostraca</taxon>
        <taxon>Eumalacostraca</taxon>
        <taxon>Eucarida</taxon>
        <taxon>Decapoda</taxon>
        <taxon>Pleocyemata</taxon>
        <taxon>Astacidea</taxon>
        <taxon>Parastacoidea</taxon>
        <taxon>Parastacidae</taxon>
        <taxon>Cherax</taxon>
    </lineage>
</organism>
<dbReference type="Proteomes" id="UP001445076">
    <property type="component" value="Unassembled WGS sequence"/>
</dbReference>
<gene>
    <name evidence="6" type="ORF">OTU49_010826</name>
</gene>
<dbReference type="GO" id="GO:0005576">
    <property type="term" value="C:extracellular region"/>
    <property type="evidence" value="ECO:0007669"/>
    <property type="project" value="UniProtKB-SubCell"/>
</dbReference>
<dbReference type="Pfam" id="PF00089">
    <property type="entry name" value="Trypsin"/>
    <property type="match status" value="1"/>
</dbReference>
<evidence type="ECO:0000256" key="2">
    <source>
        <dbReference type="ARBA" id="ARBA00022525"/>
    </source>
</evidence>
<evidence type="ECO:0000313" key="7">
    <source>
        <dbReference type="Proteomes" id="UP001445076"/>
    </source>
</evidence>
<dbReference type="InterPro" id="IPR041515">
    <property type="entry name" value="PPAF-2-like_Clip"/>
</dbReference>
<feature type="non-terminal residue" evidence="6">
    <location>
        <position position="1"/>
    </location>
</feature>
<evidence type="ECO:0000256" key="3">
    <source>
        <dbReference type="ARBA" id="ARBA00023157"/>
    </source>
</evidence>
<dbReference type="InterPro" id="IPR001254">
    <property type="entry name" value="Trypsin_dom"/>
</dbReference>
<dbReference type="Gene3D" id="2.40.10.10">
    <property type="entry name" value="Trypsin-like serine proteases"/>
    <property type="match status" value="2"/>
</dbReference>
<dbReference type="InterPro" id="IPR043504">
    <property type="entry name" value="Peptidase_S1_PA_chymotrypsin"/>
</dbReference>
<dbReference type="PRINTS" id="PR00722">
    <property type="entry name" value="CHYMOTRYPSIN"/>
</dbReference>
<keyword evidence="2" id="KW-0964">Secreted</keyword>
<dbReference type="PROSITE" id="PS00134">
    <property type="entry name" value="TRYPSIN_HIS"/>
    <property type="match status" value="1"/>
</dbReference>
<comment type="similarity">
    <text evidence="4">Belongs to the peptidase S1 family. CLIP subfamily.</text>
</comment>
<dbReference type="PANTHER" id="PTHR24256">
    <property type="entry name" value="TRYPTASE-RELATED"/>
    <property type="match status" value="1"/>
</dbReference>
<evidence type="ECO:0000259" key="5">
    <source>
        <dbReference type="PROSITE" id="PS50240"/>
    </source>
</evidence>
<evidence type="ECO:0000256" key="1">
    <source>
        <dbReference type="ARBA" id="ARBA00004613"/>
    </source>
</evidence>
<evidence type="ECO:0000256" key="4">
    <source>
        <dbReference type="ARBA" id="ARBA00024195"/>
    </source>
</evidence>
<dbReference type="FunFam" id="2.40.10.10:FF:000038">
    <property type="entry name" value="Serine protease"/>
    <property type="match status" value="1"/>
</dbReference>
<dbReference type="InterPro" id="IPR001314">
    <property type="entry name" value="Peptidase_S1A"/>
</dbReference>
<proteinExistence type="inferred from homology"/>
<dbReference type="SMART" id="SM00020">
    <property type="entry name" value="Tryp_SPc"/>
    <property type="match status" value="1"/>
</dbReference>